<evidence type="ECO:0000313" key="6">
    <source>
        <dbReference type="EMBL" id="VFJ99149.1"/>
    </source>
</evidence>
<dbReference type="GO" id="GO:0004197">
    <property type="term" value="F:cysteine-type endopeptidase activity"/>
    <property type="evidence" value="ECO:0007669"/>
    <property type="project" value="InterPro"/>
</dbReference>
<dbReference type="PROSITE" id="PS00678">
    <property type="entry name" value="WD_REPEATS_1"/>
    <property type="match status" value="3"/>
</dbReference>
<feature type="repeat" description="WD" evidence="3">
    <location>
        <begin position="598"/>
        <end position="639"/>
    </location>
</feature>
<dbReference type="PRINTS" id="PR00320">
    <property type="entry name" value="GPROTEINBRPT"/>
</dbReference>
<dbReference type="InterPro" id="IPR020472">
    <property type="entry name" value="WD40_PAC1"/>
</dbReference>
<dbReference type="PROSITE" id="PS50294">
    <property type="entry name" value="WD_REPEATS_REGION"/>
    <property type="match status" value="6"/>
</dbReference>
<keyword evidence="2" id="KW-0677">Repeat</keyword>
<dbReference type="AlphaFoldDB" id="A0A450V2Z6"/>
<dbReference type="InterPro" id="IPR013229">
    <property type="entry name" value="PEGA"/>
</dbReference>
<feature type="region of interest" description="Disordered" evidence="4">
    <location>
        <begin position="303"/>
        <end position="323"/>
    </location>
</feature>
<evidence type="ECO:0000256" key="4">
    <source>
        <dbReference type="SAM" id="MobiDB-lite"/>
    </source>
</evidence>
<evidence type="ECO:0000256" key="3">
    <source>
        <dbReference type="PROSITE-ProRule" id="PRU00221"/>
    </source>
</evidence>
<feature type="repeat" description="WD" evidence="3">
    <location>
        <begin position="440"/>
        <end position="471"/>
    </location>
</feature>
<dbReference type="GO" id="GO:0006508">
    <property type="term" value="P:proteolysis"/>
    <property type="evidence" value="ECO:0007669"/>
    <property type="project" value="InterPro"/>
</dbReference>
<dbReference type="InterPro" id="IPR011600">
    <property type="entry name" value="Pept_C14_caspase"/>
</dbReference>
<dbReference type="InterPro" id="IPR050505">
    <property type="entry name" value="WDR55/POC1"/>
</dbReference>
<dbReference type="SMART" id="SM00320">
    <property type="entry name" value="WD40"/>
    <property type="match status" value="6"/>
</dbReference>
<evidence type="ECO:0000256" key="2">
    <source>
        <dbReference type="ARBA" id="ARBA00022737"/>
    </source>
</evidence>
<dbReference type="Pfam" id="PF00400">
    <property type="entry name" value="WD40"/>
    <property type="match status" value="6"/>
</dbReference>
<dbReference type="EMBL" id="CAADFH010000094">
    <property type="protein sequence ID" value="VFJ99149.1"/>
    <property type="molecule type" value="Genomic_DNA"/>
</dbReference>
<dbReference type="Pfam" id="PF08308">
    <property type="entry name" value="PEGA"/>
    <property type="match status" value="1"/>
</dbReference>
<evidence type="ECO:0000256" key="1">
    <source>
        <dbReference type="ARBA" id="ARBA00022574"/>
    </source>
</evidence>
<sequence>MNMRHRLSVSLRWAIIPLVALLVGLGIAVQDAAFAGHGAVRVEISGGAGSVELYGASHALVIGIDAYDSGWPRLSNAVKDAELVADALKKQSFSVTLKKDLDSAALKDAFARFFTFEGQDPQARLLVWFAGHGHTLDGEGFLVPADAPAPDSVARFKYKALSLRRFGEFVRIARAKHALGVFDSCFSGTVFTTQRTRPPPAITHATTLPVRQYVSSGDEKQAVSDDGRFRKLFIRALRGKESNADANRDGYLTGSELGMFLSDRITNLTHARQTPRYGKLLDEDWDRGDFVFVTKPVSPPVGWAKSRSDMPIKGDMPASSGDGKKMGTAQGTFAHPTKPATARIVVRSNVAGDRVTIDGKPVGPTGPDAYALAPGGHTVRVEKAGFEPFETILLLGAGEKETVRARLKRSPPNYANWRVLRIFKTRSEDLDGEIAWPNYIEFAPDGRTVFLGTTDNTLKLWDVENGTVTRTFRGHSDWVYAVAFSPDGRRILSGSDDNTLKLWDAATGREIRTFQGHSSAVTAVAFSPDGRTVLSGSDDKALKLWDPASGREIRTFKGNSGSIRSVAFSPDGRRILSGSLDKTLKLWDVASGEEIRTFRGHSNAVYAVAIAPDGRTAVSGGGGNTIKLWDVVSGREIRAIEGHFIEVFSVAFSPDGQRAMSWDYDGVVTLWGAE</sequence>
<dbReference type="PROSITE" id="PS50082">
    <property type="entry name" value="WD_REPEATS_2"/>
    <property type="match status" value="6"/>
</dbReference>
<reference evidence="6" key="1">
    <citation type="submission" date="2019-02" db="EMBL/GenBank/DDBJ databases">
        <authorList>
            <person name="Gruber-Vodicka R. H."/>
            <person name="Seah K. B. B."/>
        </authorList>
    </citation>
    <scope>NUCLEOTIDE SEQUENCE</scope>
    <source>
        <strain evidence="6">BECK_M6</strain>
    </source>
</reference>
<dbReference type="InterPro" id="IPR036322">
    <property type="entry name" value="WD40_repeat_dom_sf"/>
</dbReference>
<dbReference type="PROSITE" id="PS00018">
    <property type="entry name" value="EF_HAND_1"/>
    <property type="match status" value="1"/>
</dbReference>
<dbReference type="InterPro" id="IPR001309">
    <property type="entry name" value="Pept_C14_p20"/>
</dbReference>
<name>A0A450V2Z6_9GAMM</name>
<feature type="repeat" description="WD" evidence="3">
    <location>
        <begin position="556"/>
        <end position="597"/>
    </location>
</feature>
<feature type="repeat" description="WD" evidence="3">
    <location>
        <begin position="514"/>
        <end position="555"/>
    </location>
</feature>
<dbReference type="SUPFAM" id="SSF52129">
    <property type="entry name" value="Caspase-like"/>
    <property type="match status" value="1"/>
</dbReference>
<dbReference type="CDD" id="cd00200">
    <property type="entry name" value="WD40"/>
    <property type="match status" value="1"/>
</dbReference>
<dbReference type="Gene3D" id="3.40.50.1460">
    <property type="match status" value="1"/>
</dbReference>
<dbReference type="SUPFAM" id="SSF50978">
    <property type="entry name" value="WD40 repeat-like"/>
    <property type="match status" value="1"/>
</dbReference>
<dbReference type="PANTHER" id="PTHR44019:SF8">
    <property type="entry name" value="POC1 CENTRIOLAR PROTEIN HOMOLOG"/>
    <property type="match status" value="1"/>
</dbReference>
<accession>A0A450V2Z6</accession>
<keyword evidence="1 3" id="KW-0853">WD repeat</keyword>
<dbReference type="InterPro" id="IPR029030">
    <property type="entry name" value="Caspase-like_dom_sf"/>
</dbReference>
<dbReference type="InterPro" id="IPR015943">
    <property type="entry name" value="WD40/YVTN_repeat-like_dom_sf"/>
</dbReference>
<dbReference type="InterPro" id="IPR001680">
    <property type="entry name" value="WD40_rpt"/>
</dbReference>
<dbReference type="InterPro" id="IPR019775">
    <property type="entry name" value="WD40_repeat_CS"/>
</dbReference>
<dbReference type="Gene3D" id="2.130.10.10">
    <property type="entry name" value="YVTN repeat-like/Quinoprotein amine dehydrogenase"/>
    <property type="match status" value="3"/>
</dbReference>
<feature type="repeat" description="WD" evidence="3">
    <location>
        <begin position="640"/>
        <end position="674"/>
    </location>
</feature>
<gene>
    <name evidence="6" type="ORF">BECKLFY1418A_GA0070994_10948</name>
</gene>
<organism evidence="6">
    <name type="scientific">Candidatus Kentrum sp. LFY</name>
    <dbReference type="NCBI Taxonomy" id="2126342"/>
    <lineage>
        <taxon>Bacteria</taxon>
        <taxon>Pseudomonadati</taxon>
        <taxon>Pseudomonadota</taxon>
        <taxon>Gammaproteobacteria</taxon>
        <taxon>Candidatus Kentrum</taxon>
    </lineage>
</organism>
<dbReference type="PANTHER" id="PTHR44019">
    <property type="entry name" value="WD REPEAT-CONTAINING PROTEIN 55"/>
    <property type="match status" value="1"/>
</dbReference>
<dbReference type="PROSITE" id="PS50208">
    <property type="entry name" value="CASPASE_P20"/>
    <property type="match status" value="1"/>
</dbReference>
<dbReference type="InterPro" id="IPR018247">
    <property type="entry name" value="EF_Hand_1_Ca_BS"/>
</dbReference>
<dbReference type="Pfam" id="PF00656">
    <property type="entry name" value="Peptidase_C14"/>
    <property type="match status" value="1"/>
</dbReference>
<proteinExistence type="predicted"/>
<feature type="domain" description="Caspase family p20" evidence="5">
    <location>
        <begin position="59"/>
        <end position="133"/>
    </location>
</feature>
<evidence type="ECO:0000259" key="5">
    <source>
        <dbReference type="PROSITE" id="PS50208"/>
    </source>
</evidence>
<feature type="repeat" description="WD" evidence="3">
    <location>
        <begin position="472"/>
        <end position="513"/>
    </location>
</feature>
<protein>
    <submittedName>
        <fullName evidence="6">WD domain-containing protein, G-beta repeat-containing protein</fullName>
    </submittedName>
</protein>